<keyword evidence="3" id="KW-0472">Membrane</keyword>
<evidence type="ECO:0000313" key="5">
    <source>
        <dbReference type="EMBL" id="CEN56032.1"/>
    </source>
</evidence>
<dbReference type="CDD" id="cd00118">
    <property type="entry name" value="LysM"/>
    <property type="match status" value="1"/>
</dbReference>
<dbReference type="InterPro" id="IPR018392">
    <property type="entry name" value="LysM"/>
</dbReference>
<dbReference type="Pfam" id="PF25800">
    <property type="entry name" value="FimV_N"/>
    <property type="match status" value="1"/>
</dbReference>
<dbReference type="AlphaFoldDB" id="A0A0B7IZU7"/>
<dbReference type="OrthoDB" id="5298707at2"/>
<feature type="compositionally biased region" description="Polar residues" evidence="2">
    <location>
        <begin position="596"/>
        <end position="611"/>
    </location>
</feature>
<feature type="compositionally biased region" description="Polar residues" evidence="2">
    <location>
        <begin position="344"/>
        <end position="354"/>
    </location>
</feature>
<dbReference type="InterPro" id="IPR036779">
    <property type="entry name" value="LysM_dom_sf"/>
</dbReference>
<feature type="region of interest" description="Disordered" evidence="2">
    <location>
        <begin position="325"/>
        <end position="354"/>
    </location>
</feature>
<dbReference type="EMBL" id="LN794158">
    <property type="protein sequence ID" value="CEN56032.1"/>
    <property type="molecule type" value="Genomic_DNA"/>
</dbReference>
<feature type="compositionally biased region" description="Basic and acidic residues" evidence="2">
    <location>
        <begin position="325"/>
        <end position="339"/>
    </location>
</feature>
<evidence type="ECO:0000256" key="1">
    <source>
        <dbReference type="SAM" id="Coils"/>
    </source>
</evidence>
<dbReference type="HOGENOM" id="CLU_415012_0_0_4"/>
<keyword evidence="3" id="KW-1133">Transmembrane helix</keyword>
<feature type="region of interest" description="Disordered" evidence="2">
    <location>
        <begin position="593"/>
        <end position="625"/>
    </location>
</feature>
<feature type="coiled-coil region" evidence="1">
    <location>
        <begin position="360"/>
        <end position="387"/>
    </location>
</feature>
<dbReference type="InterPro" id="IPR020012">
    <property type="entry name" value="LysM_FimV"/>
</dbReference>
<dbReference type="NCBIfam" id="TIGR03505">
    <property type="entry name" value="FimV_core"/>
    <property type="match status" value="1"/>
</dbReference>
<organism evidence="5 6">
    <name type="scientific">Candidatus Methylopumilus turicensis</name>
    <dbReference type="NCBI Taxonomy" id="1581680"/>
    <lineage>
        <taxon>Bacteria</taxon>
        <taxon>Pseudomonadati</taxon>
        <taxon>Pseudomonadota</taxon>
        <taxon>Betaproteobacteria</taxon>
        <taxon>Nitrosomonadales</taxon>
        <taxon>Methylophilaceae</taxon>
        <taxon>Candidatus Methylopumilus</taxon>
    </lineage>
</organism>
<keyword evidence="3" id="KW-0812">Transmembrane</keyword>
<proteinExistence type="predicted"/>
<accession>A0A0B7IZU7</accession>
<dbReference type="STRING" id="1581680.BN1209_0991"/>
<dbReference type="Gene3D" id="1.20.58.2200">
    <property type="match status" value="1"/>
</dbReference>
<protein>
    <recommendedName>
        <fullName evidence="4">FimV N-terminal domain-containing protein</fullName>
    </recommendedName>
</protein>
<evidence type="ECO:0000256" key="3">
    <source>
        <dbReference type="SAM" id="Phobius"/>
    </source>
</evidence>
<sequence>MSKLVKKSIIKQACMALLIALIPLTVFATGLGKLNVFSSLGEPLHAEIELLSVSSVEMTTLTADLASSEQYQAQGIDKTAIQQNIKTSIIKKSDGSLVIQLTTAQAVTDPFLDMLIQLSWSDGQLSREYTLLLDPSEYSTTNIATPIVDTPKSLSDPSKVKETLANVKQPASKSSTRHSSGHLANSQKLKDLSLDGQSVTTVKGDTLSAVVGRFQVQDVNLDQLLLGVFKANPSAFIDGNMNRLKVGQILNIPSAETLQAISKTEARAEVHAQVSNWNAYTTKLADTVSHSETAEQSTIQQNGGKIITNAEDKAVLVSEGTRDVIKLEKTETDQSKSKGPDSQPDASSSGQTATTIQDDIAAKANEIKETDEKAAALQKQIADMKQLLVLKNKHLADVQNNAEHAQTNSIQFPHDLSEVDPVVFAVSGALIALFLSLLWLNRRKSQRALSLKDSVTDHGKTFTQTIAENNTDSAMLLNDFSASGPSLIDTHEVDQIAEAEVLLADGRQAQAEDILSDAIQKSPEQYDEMIHDLSSDEKVETPANKPLEMDLTEISLDFEALPSLDASALQAAPIPDAFNGDFSNMLKIDTKPKSLKSATQASTPKSKSVNKPSKESKTSNEESADVATKLELAAAYIDMEDKEGALALLAEAVKEGGPEQRARAQALIESLF</sequence>
<feature type="transmembrane region" description="Helical" evidence="3">
    <location>
        <begin position="422"/>
        <end position="440"/>
    </location>
</feature>
<evidence type="ECO:0000259" key="4">
    <source>
        <dbReference type="Pfam" id="PF25800"/>
    </source>
</evidence>
<name>A0A0B7IZU7_9PROT</name>
<dbReference type="InterPro" id="IPR020011">
    <property type="entry name" value="FimV_C"/>
</dbReference>
<keyword evidence="1" id="KW-0175">Coiled coil</keyword>
<gene>
    <name evidence="5" type="ORF">BN1209_0991</name>
</gene>
<reference evidence="6" key="1">
    <citation type="submission" date="2014-12" db="EMBL/GenBank/DDBJ databases">
        <authorList>
            <person name="Salcher M.M."/>
        </authorList>
    </citation>
    <scope>NUCLEOTIDE SEQUENCE [LARGE SCALE GENOMIC DNA]</scope>
    <source>
        <strain evidence="6">MMS-10A-171</strain>
    </source>
</reference>
<feature type="region of interest" description="Disordered" evidence="2">
    <location>
        <begin position="165"/>
        <end position="187"/>
    </location>
</feature>
<dbReference type="Proteomes" id="UP000056322">
    <property type="component" value="Chromosome 1"/>
</dbReference>
<dbReference type="KEGG" id="mbac:BN1209_0991"/>
<feature type="domain" description="FimV N-terminal" evidence="4">
    <location>
        <begin position="30"/>
        <end position="135"/>
    </location>
</feature>
<dbReference type="NCBIfam" id="TIGR03504">
    <property type="entry name" value="FimV_Cterm"/>
    <property type="match status" value="1"/>
</dbReference>
<evidence type="ECO:0000313" key="6">
    <source>
        <dbReference type="Proteomes" id="UP000056322"/>
    </source>
</evidence>
<evidence type="ECO:0000256" key="2">
    <source>
        <dbReference type="SAM" id="MobiDB-lite"/>
    </source>
</evidence>
<dbReference type="InterPro" id="IPR057840">
    <property type="entry name" value="FimV_N"/>
</dbReference>
<dbReference type="Gene3D" id="3.10.350.10">
    <property type="entry name" value="LysM domain"/>
    <property type="match status" value="1"/>
</dbReference>
<dbReference type="InterPro" id="IPR038440">
    <property type="entry name" value="FimV_C_sf"/>
</dbReference>
<keyword evidence="6" id="KW-1185">Reference proteome</keyword>